<dbReference type="AlphaFoldDB" id="A0A8X6JSX8"/>
<protein>
    <submittedName>
        <fullName evidence="1">Uncharacterized protein</fullName>
    </submittedName>
</protein>
<keyword evidence="2" id="KW-1185">Reference proteome</keyword>
<comment type="caution">
    <text evidence="1">The sequence shown here is derived from an EMBL/GenBank/DDBJ whole genome shotgun (WGS) entry which is preliminary data.</text>
</comment>
<gene>
    <name evidence="1" type="ORF">TNCT_398911</name>
</gene>
<evidence type="ECO:0000313" key="1">
    <source>
        <dbReference type="EMBL" id="GFR17991.1"/>
    </source>
</evidence>
<name>A0A8X6JSX8_TRICU</name>
<dbReference type="EMBL" id="BMAO01027548">
    <property type="protein sequence ID" value="GFR17991.1"/>
    <property type="molecule type" value="Genomic_DNA"/>
</dbReference>
<proteinExistence type="predicted"/>
<sequence length="110" mass="12306">MTPLTLYVTMTINLTGEGSDGFSAFMVIQHVATSWTDVSVLVRIPWPKIHRWGLFVTRIDLRSVASMEKDRSILDSTTTFELPSVFAVPTQLHFYVGVAYYAISCGRCVS</sequence>
<organism evidence="1 2">
    <name type="scientific">Trichonephila clavata</name>
    <name type="common">Joro spider</name>
    <name type="synonym">Nephila clavata</name>
    <dbReference type="NCBI Taxonomy" id="2740835"/>
    <lineage>
        <taxon>Eukaryota</taxon>
        <taxon>Metazoa</taxon>
        <taxon>Ecdysozoa</taxon>
        <taxon>Arthropoda</taxon>
        <taxon>Chelicerata</taxon>
        <taxon>Arachnida</taxon>
        <taxon>Araneae</taxon>
        <taxon>Araneomorphae</taxon>
        <taxon>Entelegynae</taxon>
        <taxon>Araneoidea</taxon>
        <taxon>Nephilidae</taxon>
        <taxon>Trichonephila</taxon>
    </lineage>
</organism>
<accession>A0A8X6JSX8</accession>
<reference evidence="1" key="1">
    <citation type="submission" date="2020-07" db="EMBL/GenBank/DDBJ databases">
        <title>Multicomponent nature underlies the extraordinary mechanical properties of spider dragline silk.</title>
        <authorList>
            <person name="Kono N."/>
            <person name="Nakamura H."/>
            <person name="Mori M."/>
            <person name="Yoshida Y."/>
            <person name="Ohtoshi R."/>
            <person name="Malay A.D."/>
            <person name="Moran D.A.P."/>
            <person name="Tomita M."/>
            <person name="Numata K."/>
            <person name="Arakawa K."/>
        </authorList>
    </citation>
    <scope>NUCLEOTIDE SEQUENCE</scope>
</reference>
<evidence type="ECO:0000313" key="2">
    <source>
        <dbReference type="Proteomes" id="UP000887116"/>
    </source>
</evidence>
<dbReference type="Proteomes" id="UP000887116">
    <property type="component" value="Unassembled WGS sequence"/>
</dbReference>